<dbReference type="Proteomes" id="UP000070544">
    <property type="component" value="Unassembled WGS sequence"/>
</dbReference>
<evidence type="ECO:0000313" key="2">
    <source>
        <dbReference type="Proteomes" id="UP000070544"/>
    </source>
</evidence>
<keyword evidence="2" id="KW-1185">Reference proteome</keyword>
<dbReference type="AlphaFoldDB" id="A0A139A0X0"/>
<name>A0A139A0X0_GONPJ</name>
<dbReference type="EMBL" id="KQ965827">
    <property type="protein sequence ID" value="KXS10427.1"/>
    <property type="molecule type" value="Genomic_DNA"/>
</dbReference>
<gene>
    <name evidence="1" type="ORF">M427DRAFT_483720</name>
</gene>
<reference evidence="1 2" key="1">
    <citation type="journal article" date="2015" name="Genome Biol. Evol.">
        <title>Phylogenomic analyses indicate that early fungi evolved digesting cell walls of algal ancestors of land plants.</title>
        <authorList>
            <person name="Chang Y."/>
            <person name="Wang S."/>
            <person name="Sekimoto S."/>
            <person name="Aerts A.L."/>
            <person name="Choi C."/>
            <person name="Clum A."/>
            <person name="LaButti K.M."/>
            <person name="Lindquist E.A."/>
            <person name="Yee Ngan C."/>
            <person name="Ohm R.A."/>
            <person name="Salamov A.A."/>
            <person name="Grigoriev I.V."/>
            <person name="Spatafora J.W."/>
            <person name="Berbee M.L."/>
        </authorList>
    </citation>
    <scope>NUCLEOTIDE SEQUENCE [LARGE SCALE GENOMIC DNA]</scope>
    <source>
        <strain evidence="1 2">JEL478</strain>
    </source>
</reference>
<evidence type="ECO:0000313" key="1">
    <source>
        <dbReference type="EMBL" id="KXS10427.1"/>
    </source>
</evidence>
<organism evidence="1 2">
    <name type="scientific">Gonapodya prolifera (strain JEL478)</name>
    <name type="common">Monoblepharis prolifera</name>
    <dbReference type="NCBI Taxonomy" id="1344416"/>
    <lineage>
        <taxon>Eukaryota</taxon>
        <taxon>Fungi</taxon>
        <taxon>Fungi incertae sedis</taxon>
        <taxon>Chytridiomycota</taxon>
        <taxon>Chytridiomycota incertae sedis</taxon>
        <taxon>Monoblepharidomycetes</taxon>
        <taxon>Monoblepharidales</taxon>
        <taxon>Gonapodyaceae</taxon>
        <taxon>Gonapodya</taxon>
    </lineage>
</organism>
<accession>A0A139A0X0</accession>
<protein>
    <submittedName>
        <fullName evidence="1">Uncharacterized protein</fullName>
    </submittedName>
</protein>
<proteinExistence type="predicted"/>
<sequence length="236" mass="26687">MSWMNNGSEHLSGSNALRISIQRESGSGGQISEVYYLHVQFFVGANEYSLQAMDPGRRIFEASLISGDRAATWSTSWSSAQFEEITSKFTRIMKASELWRLTFAAFSSDAPNGTRSTITDGSPTRILSKQTSEGLDTWNISLVEEKATMKLEWTLNEMITLKADLTPVTKMDDRHKQEKMLLDFLMDELKVQRDEAKYQTARANDAVETKKQVSDQLKRMAMAQEAITEAQMKAEF</sequence>